<evidence type="ECO:0000313" key="1">
    <source>
        <dbReference type="EMBL" id="GAG11908.1"/>
    </source>
</evidence>
<accession>X0VHF7</accession>
<organism evidence="1">
    <name type="scientific">marine sediment metagenome</name>
    <dbReference type="NCBI Taxonomy" id="412755"/>
    <lineage>
        <taxon>unclassified sequences</taxon>
        <taxon>metagenomes</taxon>
        <taxon>ecological metagenomes</taxon>
    </lineage>
</organism>
<reference evidence="1" key="1">
    <citation type="journal article" date="2014" name="Front. Microbiol.">
        <title>High frequency of phylogenetically diverse reductive dehalogenase-homologous genes in deep subseafloor sedimentary metagenomes.</title>
        <authorList>
            <person name="Kawai M."/>
            <person name="Futagami T."/>
            <person name="Toyoda A."/>
            <person name="Takaki Y."/>
            <person name="Nishi S."/>
            <person name="Hori S."/>
            <person name="Arai W."/>
            <person name="Tsubouchi T."/>
            <person name="Morono Y."/>
            <person name="Uchiyama I."/>
            <person name="Ito T."/>
            <person name="Fujiyama A."/>
            <person name="Inagaki F."/>
            <person name="Takami H."/>
        </authorList>
    </citation>
    <scope>NUCLEOTIDE SEQUENCE</scope>
    <source>
        <strain evidence="1">Expedition CK06-06</strain>
    </source>
</reference>
<comment type="caution">
    <text evidence="1">The sequence shown here is derived from an EMBL/GenBank/DDBJ whole genome shotgun (WGS) entry which is preliminary data.</text>
</comment>
<gene>
    <name evidence="1" type="ORF">S01H1_37375</name>
</gene>
<dbReference type="AlphaFoldDB" id="X0VHF7"/>
<proteinExistence type="predicted"/>
<protein>
    <submittedName>
        <fullName evidence="1">Uncharacterized protein</fullName>
    </submittedName>
</protein>
<name>X0VHF7_9ZZZZ</name>
<dbReference type="EMBL" id="BARS01023474">
    <property type="protein sequence ID" value="GAG11908.1"/>
    <property type="molecule type" value="Genomic_DNA"/>
</dbReference>
<sequence length="65" mass="7128">MIKSLGIVIGGIFIGAVGMEIIHKRFPKTLNNCYKKTRKIASGAKEVCREAKEAFEAGYENATQP</sequence>